<evidence type="ECO:0000313" key="2">
    <source>
        <dbReference type="Proteomes" id="UP000548867"/>
    </source>
</evidence>
<dbReference type="EMBL" id="JACIDX010000020">
    <property type="protein sequence ID" value="MBB3957192.1"/>
    <property type="molecule type" value="Genomic_DNA"/>
</dbReference>
<dbReference type="Proteomes" id="UP000548867">
    <property type="component" value="Unassembled WGS sequence"/>
</dbReference>
<comment type="caution">
    <text evidence="1">The sequence shown here is derived from an EMBL/GenBank/DDBJ whole genome shotgun (WGS) entry which is preliminary data.</text>
</comment>
<dbReference type="AlphaFoldDB" id="A0A7W6G9L7"/>
<name>A0A7W6G9L7_9SPHN</name>
<sequence length="64" mass="7464">MKRARGIYNQSNLQLRNKTCGRNNDPEGGASIARNYWFDLFPIRHAEAAPESQIRKLWRDTSML</sequence>
<proteinExistence type="predicted"/>
<gene>
    <name evidence="1" type="ORF">GGR38_004166</name>
</gene>
<accession>A0A7W6G9L7</accession>
<reference evidence="1 2" key="1">
    <citation type="submission" date="2020-08" db="EMBL/GenBank/DDBJ databases">
        <title>Genomic Encyclopedia of Type Strains, Phase IV (KMG-IV): sequencing the most valuable type-strain genomes for metagenomic binning, comparative biology and taxonomic classification.</title>
        <authorList>
            <person name="Goeker M."/>
        </authorList>
    </citation>
    <scope>NUCLEOTIDE SEQUENCE [LARGE SCALE GENOMIC DNA]</scope>
    <source>
        <strain evidence="1 2">DSM 27057</strain>
    </source>
</reference>
<evidence type="ECO:0000313" key="1">
    <source>
        <dbReference type="EMBL" id="MBB3957192.1"/>
    </source>
</evidence>
<organism evidence="1 2">
    <name type="scientific">Novosphingobium sediminicola</name>
    <dbReference type="NCBI Taxonomy" id="563162"/>
    <lineage>
        <taxon>Bacteria</taxon>
        <taxon>Pseudomonadati</taxon>
        <taxon>Pseudomonadota</taxon>
        <taxon>Alphaproteobacteria</taxon>
        <taxon>Sphingomonadales</taxon>
        <taxon>Sphingomonadaceae</taxon>
        <taxon>Novosphingobium</taxon>
    </lineage>
</organism>
<keyword evidence="2" id="KW-1185">Reference proteome</keyword>
<protein>
    <submittedName>
        <fullName evidence="1">Uncharacterized protein</fullName>
    </submittedName>
</protein>